<dbReference type="InterPro" id="IPR013762">
    <property type="entry name" value="Integrase-like_cat_sf"/>
</dbReference>
<evidence type="ECO:0000256" key="1">
    <source>
        <dbReference type="ARBA" id="ARBA00023172"/>
    </source>
</evidence>
<feature type="domain" description="Tyr recombinase" evidence="2">
    <location>
        <begin position="1"/>
        <end position="99"/>
    </location>
</feature>
<comment type="caution">
    <text evidence="3">The sequence shown here is derived from an EMBL/GenBank/DDBJ whole genome shotgun (WGS) entry which is preliminary data.</text>
</comment>
<reference evidence="3" key="1">
    <citation type="journal article" date="2014" name="Front. Microbiol.">
        <title>High frequency of phylogenetically diverse reductive dehalogenase-homologous genes in deep subseafloor sedimentary metagenomes.</title>
        <authorList>
            <person name="Kawai M."/>
            <person name="Futagami T."/>
            <person name="Toyoda A."/>
            <person name="Takaki Y."/>
            <person name="Nishi S."/>
            <person name="Hori S."/>
            <person name="Arai W."/>
            <person name="Tsubouchi T."/>
            <person name="Morono Y."/>
            <person name="Uchiyama I."/>
            <person name="Ito T."/>
            <person name="Fujiyama A."/>
            <person name="Inagaki F."/>
            <person name="Takami H."/>
        </authorList>
    </citation>
    <scope>NUCLEOTIDE SEQUENCE</scope>
    <source>
        <strain evidence="3">Expedition CK06-06</strain>
    </source>
</reference>
<protein>
    <recommendedName>
        <fullName evidence="2">Tyr recombinase domain-containing protein</fullName>
    </recommendedName>
</protein>
<dbReference type="Pfam" id="PF00589">
    <property type="entry name" value="Phage_integrase"/>
    <property type="match status" value="1"/>
</dbReference>
<accession>X1T364</accession>
<dbReference type="GO" id="GO:0006310">
    <property type="term" value="P:DNA recombination"/>
    <property type="evidence" value="ECO:0007669"/>
    <property type="project" value="UniProtKB-KW"/>
</dbReference>
<dbReference type="SUPFAM" id="SSF56349">
    <property type="entry name" value="DNA breaking-rejoining enzymes"/>
    <property type="match status" value="1"/>
</dbReference>
<dbReference type="Gene3D" id="1.10.443.10">
    <property type="entry name" value="Intergrase catalytic core"/>
    <property type="match status" value="1"/>
</dbReference>
<dbReference type="EMBL" id="BARW01007225">
    <property type="protein sequence ID" value="GAI85846.1"/>
    <property type="molecule type" value="Genomic_DNA"/>
</dbReference>
<organism evidence="3">
    <name type="scientific">marine sediment metagenome</name>
    <dbReference type="NCBI Taxonomy" id="412755"/>
    <lineage>
        <taxon>unclassified sequences</taxon>
        <taxon>metagenomes</taxon>
        <taxon>ecological metagenomes</taxon>
    </lineage>
</organism>
<proteinExistence type="predicted"/>
<evidence type="ECO:0000259" key="2">
    <source>
        <dbReference type="PROSITE" id="PS51898"/>
    </source>
</evidence>
<name>X1T364_9ZZZZ</name>
<dbReference type="InterPro" id="IPR011010">
    <property type="entry name" value="DNA_brk_join_enz"/>
</dbReference>
<gene>
    <name evidence="3" type="ORF">S12H4_15088</name>
</gene>
<keyword evidence="1" id="KW-0233">DNA recombination</keyword>
<dbReference type="AlphaFoldDB" id="X1T364"/>
<dbReference type="PROSITE" id="PS51898">
    <property type="entry name" value="TYR_RECOMBINASE"/>
    <property type="match status" value="1"/>
</dbReference>
<dbReference type="GO" id="GO:0003677">
    <property type="term" value="F:DNA binding"/>
    <property type="evidence" value="ECO:0007669"/>
    <property type="project" value="InterPro"/>
</dbReference>
<evidence type="ECO:0000313" key="3">
    <source>
        <dbReference type="EMBL" id="GAI85846.1"/>
    </source>
</evidence>
<dbReference type="InterPro" id="IPR002104">
    <property type="entry name" value="Integrase_catalytic"/>
</dbReference>
<dbReference type="GO" id="GO:0015074">
    <property type="term" value="P:DNA integration"/>
    <property type="evidence" value="ECO:0007669"/>
    <property type="project" value="InterPro"/>
</dbReference>
<sequence>LLLALIAIDGKSELVFPGSGGKPYSRHSVYRLIRKLMKQADIQGPKLGPSRLRHAFGKGYLVNGGDIRSLQQILGHANITTTEKYASLNLNDVITKHHQFTPLRSAHAAAQGSFLDTSQAESGARRFESCTAYQLILITLY</sequence>
<feature type="non-terminal residue" evidence="3">
    <location>
        <position position="1"/>
    </location>
</feature>